<keyword evidence="6" id="KW-0539">Nucleus</keyword>
<evidence type="ECO:0000256" key="4">
    <source>
        <dbReference type="ARBA" id="ARBA00022695"/>
    </source>
</evidence>
<dbReference type="InterPro" id="IPR004102">
    <property type="entry name" value="Poly(ADP-ribose)pol_reg_dom"/>
</dbReference>
<evidence type="ECO:0000256" key="3">
    <source>
        <dbReference type="ARBA" id="ARBA00022679"/>
    </source>
</evidence>
<dbReference type="AlphaFoldDB" id="A0A3R7FYK0"/>
<reference evidence="7 8" key="2">
    <citation type="journal article" date="2021" name="Genomics">
        <title>High-quality reference genome for Clonorchis sinensis.</title>
        <authorList>
            <person name="Young N.D."/>
            <person name="Stroehlein A.J."/>
            <person name="Kinkar L."/>
            <person name="Wang T."/>
            <person name="Sohn W.M."/>
            <person name="Chang B.C.H."/>
            <person name="Kaur P."/>
            <person name="Weisz D."/>
            <person name="Dudchenko O."/>
            <person name="Aiden E.L."/>
            <person name="Korhonen P.K."/>
            <person name="Gasser R.B."/>
        </authorList>
    </citation>
    <scope>NUCLEOTIDE SEQUENCE [LARGE SCALE GENOMIC DNA]</scope>
    <source>
        <strain evidence="7">Cs-k2</strain>
    </source>
</reference>
<dbReference type="GO" id="GO:1990404">
    <property type="term" value="F:NAD+-protein mono-ADP-ribosyltransferase activity"/>
    <property type="evidence" value="ECO:0007669"/>
    <property type="project" value="TreeGrafter"/>
</dbReference>
<dbReference type="PROSITE" id="PS51977">
    <property type="entry name" value="WGR"/>
    <property type="match status" value="1"/>
</dbReference>
<dbReference type="SUPFAM" id="SSF47587">
    <property type="entry name" value="Domain of poly(ADP-ribose) polymerase"/>
    <property type="match status" value="1"/>
</dbReference>
<evidence type="ECO:0000313" key="8">
    <source>
        <dbReference type="Proteomes" id="UP000286415"/>
    </source>
</evidence>
<keyword evidence="4" id="KW-0548">Nucleotidyltransferase</keyword>
<dbReference type="CDD" id="cd01437">
    <property type="entry name" value="parp_like"/>
    <property type="match status" value="1"/>
</dbReference>
<dbReference type="InParanoid" id="A0A3R7FYK0"/>
<proteinExistence type="predicted"/>
<dbReference type="Gene3D" id="1.20.142.10">
    <property type="entry name" value="Poly(ADP-ribose) polymerase, regulatory domain"/>
    <property type="match status" value="1"/>
</dbReference>
<keyword evidence="2" id="KW-0328">Glycosyltransferase</keyword>
<dbReference type="PROSITE" id="PS51059">
    <property type="entry name" value="PARP_CATALYTIC"/>
    <property type="match status" value="1"/>
</dbReference>
<dbReference type="SUPFAM" id="SSF142921">
    <property type="entry name" value="WGR domain-like"/>
    <property type="match status" value="1"/>
</dbReference>
<dbReference type="PANTHER" id="PTHR10459:SF66">
    <property type="entry name" value="PROTEIN MONO-ADP-RIBOSYLTRANSFERASE PARP3"/>
    <property type="match status" value="1"/>
</dbReference>
<evidence type="ECO:0000256" key="2">
    <source>
        <dbReference type="ARBA" id="ARBA00022676"/>
    </source>
</evidence>
<comment type="caution">
    <text evidence="7">The sequence shown here is derived from an EMBL/GenBank/DDBJ whole genome shotgun (WGS) entry which is preliminary data.</text>
</comment>
<dbReference type="SUPFAM" id="SSF56399">
    <property type="entry name" value="ADP-ribosylation"/>
    <property type="match status" value="1"/>
</dbReference>
<dbReference type="Gene3D" id="3.90.228.10">
    <property type="match status" value="1"/>
</dbReference>
<gene>
    <name evidence="7" type="ORF">CSKR_113969</name>
</gene>
<dbReference type="PANTHER" id="PTHR10459">
    <property type="entry name" value="DNA LIGASE"/>
    <property type="match status" value="1"/>
</dbReference>
<dbReference type="InterPro" id="IPR036616">
    <property type="entry name" value="Poly(ADP-ribose)pol_reg_dom_sf"/>
</dbReference>
<dbReference type="STRING" id="79923.A0A3R7FYK0"/>
<comment type="subcellular location">
    <subcellularLocation>
        <location evidence="1">Nucleus</location>
    </subcellularLocation>
</comment>
<accession>A0A3R7FYK0</accession>
<evidence type="ECO:0000256" key="5">
    <source>
        <dbReference type="ARBA" id="ARBA00023027"/>
    </source>
</evidence>
<dbReference type="GO" id="GO:0070212">
    <property type="term" value="P:protein poly-ADP-ribosylation"/>
    <property type="evidence" value="ECO:0007669"/>
    <property type="project" value="TreeGrafter"/>
</dbReference>
<evidence type="ECO:0000256" key="1">
    <source>
        <dbReference type="ARBA" id="ARBA00004123"/>
    </source>
</evidence>
<keyword evidence="8" id="KW-1185">Reference proteome</keyword>
<dbReference type="Pfam" id="PF02877">
    <property type="entry name" value="PARP_reg"/>
    <property type="match status" value="1"/>
</dbReference>
<dbReference type="SMART" id="SM00773">
    <property type="entry name" value="WGR"/>
    <property type="match status" value="1"/>
</dbReference>
<protein>
    <submittedName>
        <fullName evidence="7">Poly [ADP-ribose] polymerase 3</fullName>
    </submittedName>
</protein>
<dbReference type="EMBL" id="NIRI02000013">
    <property type="protein sequence ID" value="KAG5453292.1"/>
    <property type="molecule type" value="Genomic_DNA"/>
</dbReference>
<evidence type="ECO:0000313" key="7">
    <source>
        <dbReference type="EMBL" id="KAG5453292.1"/>
    </source>
</evidence>
<dbReference type="InterPro" id="IPR012317">
    <property type="entry name" value="Poly(ADP-ribose)pol_cat_dom"/>
</dbReference>
<dbReference type="Pfam" id="PF00644">
    <property type="entry name" value="PARP"/>
    <property type="match status" value="1"/>
</dbReference>
<keyword evidence="5" id="KW-0520">NAD</keyword>
<organism evidence="7 8">
    <name type="scientific">Clonorchis sinensis</name>
    <name type="common">Chinese liver fluke</name>
    <dbReference type="NCBI Taxonomy" id="79923"/>
    <lineage>
        <taxon>Eukaryota</taxon>
        <taxon>Metazoa</taxon>
        <taxon>Spiralia</taxon>
        <taxon>Lophotrochozoa</taxon>
        <taxon>Platyhelminthes</taxon>
        <taxon>Trematoda</taxon>
        <taxon>Digenea</taxon>
        <taxon>Opisthorchiida</taxon>
        <taxon>Opisthorchiata</taxon>
        <taxon>Opisthorchiidae</taxon>
        <taxon>Clonorchis</taxon>
    </lineage>
</organism>
<keyword evidence="3" id="KW-0808">Transferase</keyword>
<dbReference type="InterPro" id="IPR008893">
    <property type="entry name" value="WGR_domain"/>
</dbReference>
<dbReference type="InterPro" id="IPR050800">
    <property type="entry name" value="ARTD/PARP"/>
</dbReference>
<dbReference type="PROSITE" id="PS51060">
    <property type="entry name" value="PARP_ALPHA_HD"/>
    <property type="match status" value="1"/>
</dbReference>
<dbReference type="GO" id="GO:0035861">
    <property type="term" value="C:site of double-strand break"/>
    <property type="evidence" value="ECO:0007669"/>
    <property type="project" value="TreeGrafter"/>
</dbReference>
<dbReference type="Proteomes" id="UP000286415">
    <property type="component" value="Unassembled WGS sequence"/>
</dbReference>
<dbReference type="InterPro" id="IPR036930">
    <property type="entry name" value="WGR_dom_sf"/>
</dbReference>
<dbReference type="GO" id="GO:0005730">
    <property type="term" value="C:nucleolus"/>
    <property type="evidence" value="ECO:0007669"/>
    <property type="project" value="TreeGrafter"/>
</dbReference>
<sequence>MPPKRKVASTVKTPVKQAKTDGDTDEKLTLKKKLSALKKFDDKKTHKVDKNFCVAGVRSITNETGETGQSATLGPFDQLGQAIKSFEKKFTDKTANKWDERVNFKFRPGKYSIVDVVDASEPDNLPVIQQTSDCLPSALDEATQGLVRRIFSTETFENAMRALNLDLKKMPLGKLSAKQIASAYEILDELEGVIEGKKTGDISFLSSRFYTVMPHDFGRTRPPLIDTKELLASKFDMLNTLSDVALAQTMQKEGVKGTQKKKHWIDEKYFLLDCDLDYLDASDANRRLVEEYFTETGGNSFEIVHVWRVNRHGEGDRFRPYLKTLNHKLLWHGTSVAVVAAILKSGLRIMPHSGGLVGKGIYFASAADKSQGYGWADSDGYRIMFLAEVALGKEHPIFESDMSIRKAPDGFDSVVAQGRCEPDPKVGKELQLDGVPVKVLCSKPVHRDINSWFFYSEYLIYNESQCRLRFVILYRQKK</sequence>
<name>A0A3R7FYK0_CLOSI</name>
<dbReference type="Pfam" id="PF05406">
    <property type="entry name" value="WGR"/>
    <property type="match status" value="1"/>
</dbReference>
<dbReference type="OrthoDB" id="2017365at2759"/>
<dbReference type="GO" id="GO:0016779">
    <property type="term" value="F:nucleotidyltransferase activity"/>
    <property type="evidence" value="ECO:0007669"/>
    <property type="project" value="UniProtKB-KW"/>
</dbReference>
<dbReference type="GO" id="GO:0006302">
    <property type="term" value="P:double-strand break repair"/>
    <property type="evidence" value="ECO:0007669"/>
    <property type="project" value="TreeGrafter"/>
</dbReference>
<dbReference type="GO" id="GO:0003950">
    <property type="term" value="F:NAD+ poly-ADP-ribosyltransferase activity"/>
    <property type="evidence" value="ECO:0007669"/>
    <property type="project" value="UniProtKB-UniRule"/>
</dbReference>
<evidence type="ECO:0000256" key="6">
    <source>
        <dbReference type="ARBA" id="ARBA00023242"/>
    </source>
</evidence>
<reference evidence="7 8" key="1">
    <citation type="journal article" date="2018" name="Biotechnol. Adv.">
        <title>Improved genomic resources and new bioinformatic workflow for the carcinogenic parasite Clonorchis sinensis: Biotechnological implications.</title>
        <authorList>
            <person name="Wang D."/>
            <person name="Korhonen P.K."/>
            <person name="Gasser R.B."/>
            <person name="Young N.D."/>
        </authorList>
    </citation>
    <scope>NUCLEOTIDE SEQUENCE [LARGE SCALE GENOMIC DNA]</scope>
    <source>
        <strain evidence="7">Cs-k2</strain>
    </source>
</reference>